<evidence type="ECO:0000313" key="2">
    <source>
        <dbReference type="EMBL" id="DAF63882.1"/>
    </source>
</evidence>
<dbReference type="InterPro" id="IPR013230">
    <property type="entry name" value="Peptidase_M15A_C"/>
</dbReference>
<evidence type="ECO:0000259" key="1">
    <source>
        <dbReference type="Pfam" id="PF08291"/>
    </source>
</evidence>
<reference evidence="2" key="1">
    <citation type="journal article" date="2021" name="Proc. Natl. Acad. Sci. U.S.A.">
        <title>A Catalog of Tens of Thousands of Viruses from Human Metagenomes Reveals Hidden Associations with Chronic Diseases.</title>
        <authorList>
            <person name="Tisza M.J."/>
            <person name="Buck C.B."/>
        </authorList>
    </citation>
    <scope>NUCLEOTIDE SEQUENCE</scope>
    <source>
        <strain evidence="2">Ctgn638</strain>
    </source>
</reference>
<protein>
    <submittedName>
        <fullName evidence="2">Peptidase</fullName>
    </submittedName>
</protein>
<feature type="domain" description="Peptidase M15A C-terminal" evidence="1">
    <location>
        <begin position="15"/>
        <end position="129"/>
    </location>
</feature>
<dbReference type="EMBL" id="BK032845">
    <property type="protein sequence ID" value="DAF63882.1"/>
    <property type="molecule type" value="Genomic_DNA"/>
</dbReference>
<sequence length="143" mass="16443">MSEKLYFDFVNNMLNFSMSKLIYSETAIKHNINNMPDINSLDCMLNLIYYCLQPIRDKLKKPMIESSGYRNYLVNKLVGGAGNSQHTRGQALDFTVPGMSVPDVISFINKTGIEYDQLINEYGKWVHISFVKGKNRKQCFSIK</sequence>
<proteinExistence type="predicted"/>
<dbReference type="Pfam" id="PF08291">
    <property type="entry name" value="Peptidase_M15_3"/>
    <property type="match status" value="1"/>
</dbReference>
<name>A0A8S5TM80_9CAUD</name>
<dbReference type="Gene3D" id="3.30.1380.10">
    <property type="match status" value="1"/>
</dbReference>
<accession>A0A8S5TM80</accession>
<dbReference type="InterPro" id="IPR009045">
    <property type="entry name" value="Zn_M74/Hedgehog-like"/>
</dbReference>
<organism evidence="2">
    <name type="scientific">Siphoviridae sp. ctgn638</name>
    <dbReference type="NCBI Taxonomy" id="2827913"/>
    <lineage>
        <taxon>Viruses</taxon>
        <taxon>Duplodnaviria</taxon>
        <taxon>Heunggongvirae</taxon>
        <taxon>Uroviricota</taxon>
        <taxon>Caudoviricetes</taxon>
    </lineage>
</organism>
<dbReference type="SUPFAM" id="SSF55166">
    <property type="entry name" value="Hedgehog/DD-peptidase"/>
    <property type="match status" value="1"/>
</dbReference>